<evidence type="ECO:0000313" key="2">
    <source>
        <dbReference type="Proteomes" id="UP000002255"/>
    </source>
</evidence>
<accession>D1BUF1</accession>
<evidence type="ECO:0000313" key="1">
    <source>
        <dbReference type="EMBL" id="ACZ31164.1"/>
    </source>
</evidence>
<dbReference type="RefSeq" id="WP_012878906.1">
    <property type="nucleotide sequence ID" value="NC_013530.1"/>
</dbReference>
<proteinExistence type="predicted"/>
<dbReference type="OrthoDB" id="3260805at2"/>
<dbReference type="HOGENOM" id="CLU_132032_0_0_11"/>
<dbReference type="AlphaFoldDB" id="D1BUF1"/>
<dbReference type="EMBL" id="CP001821">
    <property type="protein sequence ID" value="ACZ31164.1"/>
    <property type="molecule type" value="Genomic_DNA"/>
</dbReference>
<gene>
    <name evidence="1" type="ordered locus">Xcel_2146</name>
</gene>
<name>D1BUF1_XYLCX</name>
<dbReference type="eggNOG" id="COG0776">
    <property type="taxonomic scope" value="Bacteria"/>
</dbReference>
<sequence length="169" mass="18271">MWSRRPRLPDDVRERLGIGPAERTLAAGELKDGGWAVAVPASLLVARAEDPVLSRPWSDVDRASFDPRHGIVTVTWVDGAPPLRLRAVDPARSRLPQVVRERVEWSVVLGQEVPLPGGRSARVAVRRSLDGTMFSQVLAGPGVDLDDPTVAPLVDAAEQQARAQVGLPE</sequence>
<reference evidence="1 2" key="2">
    <citation type="journal article" date="2010" name="Stand. Genomic Sci.">
        <title>Complete genome sequence of Xylanimonas cellulosilytica type strain (XIL07).</title>
        <authorList>
            <person name="Foster B."/>
            <person name="Pukall R."/>
            <person name="Abt B."/>
            <person name="Nolan M."/>
            <person name="Glavina Del Rio T."/>
            <person name="Chen F."/>
            <person name="Lucas S."/>
            <person name="Tice H."/>
            <person name="Pitluck S."/>
            <person name="Cheng J.-F."/>
            <person name="Chertkov O."/>
            <person name="Brettin T."/>
            <person name="Han C."/>
            <person name="Detter J.C."/>
            <person name="Bruce D."/>
            <person name="Goodwin L."/>
            <person name="Ivanova N."/>
            <person name="Mavromatis K."/>
            <person name="Pati A."/>
            <person name="Mikhailova N."/>
            <person name="Chen A."/>
            <person name="Palaniappan K."/>
            <person name="Land M."/>
            <person name="Hauser L."/>
            <person name="Chang Y.-J."/>
            <person name="Jeffries C.D."/>
            <person name="Chain P."/>
            <person name="Rohde M."/>
            <person name="Goeker M."/>
            <person name="Bristow J."/>
            <person name="Eisen J.A."/>
            <person name="Markowitz V."/>
            <person name="Hugenholtz P."/>
            <person name="Kyrpides N.C."/>
            <person name="Klenk H.-P."/>
            <person name="Lapidus A."/>
        </authorList>
    </citation>
    <scope>NUCLEOTIDE SEQUENCE [LARGE SCALE GENOMIC DNA]</scope>
    <source>
        <strain evidence="2">DSM 15894 / CECT 5975 / LMG 20990 / XIL07</strain>
    </source>
</reference>
<reference evidence="2" key="1">
    <citation type="submission" date="2009-11" db="EMBL/GenBank/DDBJ databases">
        <title>The complete chromosome of Xylanimonas cellulosilytica DSM 15894.</title>
        <authorList>
            <consortium name="US DOE Joint Genome Institute (JGI-PGF)"/>
            <person name="Lucas S."/>
            <person name="Copeland A."/>
            <person name="Lapidus A."/>
            <person name="Glavina del Rio T."/>
            <person name="Dalin E."/>
            <person name="Tice H."/>
            <person name="Bruce D."/>
            <person name="Goodwin L."/>
            <person name="Pitluck S."/>
            <person name="Kyrpides N."/>
            <person name="Mavromatis K."/>
            <person name="Ivanova N."/>
            <person name="Mikhailova N."/>
            <person name="Foster B."/>
            <person name="Clum A."/>
            <person name="Brettin T."/>
            <person name="Detter J.C."/>
            <person name="Han C."/>
            <person name="Larimer F."/>
            <person name="Land M."/>
            <person name="Hauser L."/>
            <person name="Markowitz V."/>
            <person name="Cheng J.F."/>
            <person name="Hugenholtz P."/>
            <person name="Woyke T."/>
            <person name="Wu D."/>
            <person name="Gehrich-Schroeter G."/>
            <person name="Schneider S."/>
            <person name="Pukall S.R."/>
            <person name="Klenk H.P."/>
            <person name="Eisen J.A."/>
        </authorList>
    </citation>
    <scope>NUCLEOTIDE SEQUENCE [LARGE SCALE GENOMIC DNA]</scope>
    <source>
        <strain evidence="2">DSM 15894 / CECT 5975 / LMG 20990 / XIL07</strain>
    </source>
</reference>
<protein>
    <submittedName>
        <fullName evidence="1">Uncharacterized protein</fullName>
    </submittedName>
</protein>
<dbReference type="Proteomes" id="UP000002255">
    <property type="component" value="Chromosome"/>
</dbReference>
<dbReference type="STRING" id="446471.Xcel_2146"/>
<keyword evidence="2" id="KW-1185">Reference proteome</keyword>
<organism evidence="1 2">
    <name type="scientific">Xylanimonas cellulosilytica (strain DSM 15894 / JCM 12276 / CECT 5975 / KCTC 9989 / LMG 20990 / NBRC 107835 / XIL07)</name>
    <dbReference type="NCBI Taxonomy" id="446471"/>
    <lineage>
        <taxon>Bacteria</taxon>
        <taxon>Bacillati</taxon>
        <taxon>Actinomycetota</taxon>
        <taxon>Actinomycetes</taxon>
        <taxon>Micrococcales</taxon>
        <taxon>Promicromonosporaceae</taxon>
        <taxon>Xylanimonas</taxon>
    </lineage>
</organism>
<dbReference type="KEGG" id="xce:Xcel_2146"/>